<dbReference type="Gene3D" id="3.30.479.30">
    <property type="entry name" value="Band 7 domain"/>
    <property type="match status" value="1"/>
</dbReference>
<evidence type="ECO:0000256" key="3">
    <source>
        <dbReference type="ARBA" id="ARBA00022692"/>
    </source>
</evidence>
<keyword evidence="3 6" id="KW-0812">Transmembrane</keyword>
<feature type="transmembrane region" description="Helical" evidence="6">
    <location>
        <begin position="20"/>
        <end position="37"/>
    </location>
</feature>
<gene>
    <name evidence="8" type="ORF">CPAV1605_129</name>
</gene>
<name>A0A5E8CH92_9ZZZZ</name>
<evidence type="ECO:0000256" key="4">
    <source>
        <dbReference type="ARBA" id="ARBA00022989"/>
    </source>
</evidence>
<comment type="subcellular location">
    <subcellularLocation>
        <location evidence="1">Membrane</location>
    </subcellularLocation>
</comment>
<dbReference type="InterPro" id="IPR036013">
    <property type="entry name" value="Band_7/SPFH_dom_sf"/>
</dbReference>
<dbReference type="InterPro" id="IPR010201">
    <property type="entry name" value="HflK"/>
</dbReference>
<accession>A0A5E8CH92</accession>
<evidence type="ECO:0000256" key="5">
    <source>
        <dbReference type="ARBA" id="ARBA00023136"/>
    </source>
</evidence>
<evidence type="ECO:0000259" key="7">
    <source>
        <dbReference type="SMART" id="SM00244"/>
    </source>
</evidence>
<dbReference type="AlphaFoldDB" id="A0A5E8CH92"/>
<organism evidence="8">
    <name type="scientific">seawater metagenome</name>
    <dbReference type="NCBI Taxonomy" id="1561972"/>
    <lineage>
        <taxon>unclassified sequences</taxon>
        <taxon>metagenomes</taxon>
        <taxon>ecological metagenomes</taxon>
    </lineage>
</organism>
<dbReference type="EMBL" id="CABVLZ010000001">
    <property type="protein sequence ID" value="VVU94407.1"/>
    <property type="molecule type" value="Genomic_DNA"/>
</dbReference>
<feature type="domain" description="Band 7" evidence="7">
    <location>
        <begin position="34"/>
        <end position="199"/>
    </location>
</feature>
<dbReference type="PANTHER" id="PTHR43327:SF2">
    <property type="entry name" value="MODULATOR OF FTSH PROTEASE HFLK"/>
    <property type="match status" value="1"/>
</dbReference>
<dbReference type="CDD" id="cd03404">
    <property type="entry name" value="SPFH_HflK"/>
    <property type="match status" value="1"/>
</dbReference>
<dbReference type="GO" id="GO:0016020">
    <property type="term" value="C:membrane"/>
    <property type="evidence" value="ECO:0007669"/>
    <property type="project" value="UniProtKB-SubCell"/>
</dbReference>
<keyword evidence="5 6" id="KW-0472">Membrane</keyword>
<dbReference type="NCBIfam" id="TIGR01933">
    <property type="entry name" value="hflK"/>
    <property type="match status" value="1"/>
</dbReference>
<dbReference type="PANTHER" id="PTHR43327">
    <property type="entry name" value="STOMATIN-LIKE PROTEIN 2, MITOCHONDRIAL"/>
    <property type="match status" value="1"/>
</dbReference>
<evidence type="ECO:0000256" key="2">
    <source>
        <dbReference type="ARBA" id="ARBA00006971"/>
    </source>
</evidence>
<sequence>MYKIKINKIDLIEYLTFKNIYLAIVFIFAAWLLSGFYKVSENERAVVLRFGKYTKTTAPGVHYHLPFPFETVLKTNVQNINKIDIGLKSEYSLITGDENIVNINFSVLWKINDSVKYLFSTQNPELIIKEISESAIREVIAKSNMSEILTEGREYIQVEAKAIIQQKLDNNNTGILVIDVLLQNAQPPKQVLAAFIDVQSARADKEILINEAEAYVNIIVPKARGKVSAAKDNIKLIINQLIEDNVDPDEVNCGGED</sequence>
<dbReference type="SUPFAM" id="SSF117892">
    <property type="entry name" value="Band 7/SPFH domain"/>
    <property type="match status" value="1"/>
</dbReference>
<dbReference type="Pfam" id="PF01145">
    <property type="entry name" value="Band_7"/>
    <property type="match status" value="1"/>
</dbReference>
<evidence type="ECO:0000256" key="6">
    <source>
        <dbReference type="SAM" id="Phobius"/>
    </source>
</evidence>
<dbReference type="InterPro" id="IPR001107">
    <property type="entry name" value="Band_7"/>
</dbReference>
<keyword evidence="4 6" id="KW-1133">Transmembrane helix</keyword>
<comment type="similarity">
    <text evidence="2">Belongs to the band 7/mec-2 family. HflK subfamily.</text>
</comment>
<evidence type="ECO:0000313" key="8">
    <source>
        <dbReference type="EMBL" id="VVU94407.1"/>
    </source>
</evidence>
<evidence type="ECO:0000256" key="1">
    <source>
        <dbReference type="ARBA" id="ARBA00004370"/>
    </source>
</evidence>
<dbReference type="InterPro" id="IPR050710">
    <property type="entry name" value="Band7/mec-2_domain"/>
</dbReference>
<proteinExistence type="inferred from homology"/>
<protein>
    <submittedName>
        <fullName evidence="8">SPFH domain / Band 7 family</fullName>
    </submittedName>
</protein>
<reference evidence="8" key="1">
    <citation type="submission" date="2019-09" db="EMBL/GenBank/DDBJ databases">
        <authorList>
            <person name="Needham M D."/>
        </authorList>
    </citation>
    <scope>NUCLEOTIDE SEQUENCE</scope>
</reference>
<dbReference type="SMART" id="SM00244">
    <property type="entry name" value="PHB"/>
    <property type="match status" value="1"/>
</dbReference>